<feature type="compositionally biased region" description="Polar residues" evidence="2">
    <location>
        <begin position="226"/>
        <end position="244"/>
    </location>
</feature>
<feature type="coiled-coil region" evidence="1">
    <location>
        <begin position="453"/>
        <end position="480"/>
    </location>
</feature>
<evidence type="ECO:0000256" key="2">
    <source>
        <dbReference type="SAM" id="MobiDB-lite"/>
    </source>
</evidence>
<feature type="compositionally biased region" description="Basic and acidic residues" evidence="2">
    <location>
        <begin position="66"/>
        <end position="75"/>
    </location>
</feature>
<dbReference type="GO" id="GO:0006338">
    <property type="term" value="P:chromatin remodeling"/>
    <property type="evidence" value="ECO:0007669"/>
    <property type="project" value="InterPro"/>
</dbReference>
<accession>A0AAP0JMA6</accession>
<dbReference type="InterPro" id="IPR006880">
    <property type="entry name" value="INO80B_C"/>
</dbReference>
<reference evidence="4 5" key="1">
    <citation type="submission" date="2024-01" db="EMBL/GenBank/DDBJ databases">
        <title>Genome assemblies of Stephania.</title>
        <authorList>
            <person name="Yang L."/>
        </authorList>
    </citation>
    <scope>NUCLEOTIDE SEQUENCE [LARGE SCALE GENOMIC DNA]</scope>
    <source>
        <strain evidence="4">QJT</strain>
        <tissue evidence="4">Leaf</tissue>
    </source>
</reference>
<dbReference type="Pfam" id="PF04438">
    <property type="entry name" value="zf-HIT"/>
    <property type="match status" value="1"/>
</dbReference>
<dbReference type="PANTHER" id="PTHR21561:SF25">
    <property type="entry name" value="OS03G0811500 PROTEIN"/>
    <property type="match status" value="1"/>
</dbReference>
<organism evidence="4 5">
    <name type="scientific">Stephania japonica</name>
    <dbReference type="NCBI Taxonomy" id="461633"/>
    <lineage>
        <taxon>Eukaryota</taxon>
        <taxon>Viridiplantae</taxon>
        <taxon>Streptophyta</taxon>
        <taxon>Embryophyta</taxon>
        <taxon>Tracheophyta</taxon>
        <taxon>Spermatophyta</taxon>
        <taxon>Magnoliopsida</taxon>
        <taxon>Ranunculales</taxon>
        <taxon>Menispermaceae</taxon>
        <taxon>Menispermoideae</taxon>
        <taxon>Cissampelideae</taxon>
        <taxon>Stephania</taxon>
    </lineage>
</organism>
<keyword evidence="5" id="KW-1185">Reference proteome</keyword>
<feature type="compositionally biased region" description="Basic and acidic residues" evidence="2">
    <location>
        <begin position="387"/>
        <end position="408"/>
    </location>
</feature>
<dbReference type="Proteomes" id="UP001417504">
    <property type="component" value="Unassembled WGS sequence"/>
</dbReference>
<evidence type="ECO:0000313" key="4">
    <source>
        <dbReference type="EMBL" id="KAK9136686.1"/>
    </source>
</evidence>
<feature type="domain" description="INO80 complex subunit B-like conserved region" evidence="3">
    <location>
        <begin position="454"/>
        <end position="539"/>
    </location>
</feature>
<evidence type="ECO:0000313" key="5">
    <source>
        <dbReference type="Proteomes" id="UP001417504"/>
    </source>
</evidence>
<keyword evidence="1" id="KW-0175">Coiled coil</keyword>
<dbReference type="PANTHER" id="PTHR21561">
    <property type="entry name" value="INO80 COMPLEX SUBUNIT B"/>
    <property type="match status" value="1"/>
</dbReference>
<feature type="compositionally biased region" description="Basic and acidic residues" evidence="2">
    <location>
        <begin position="263"/>
        <end position="278"/>
    </location>
</feature>
<sequence>MEGFGGSGVNCFASGVRKKRTNLYRRPQPELQPLPDSCGTSLLSSTPSIENVDKISSSESGGTDSGAERSFDHNARSAGVHSFNGSESETADRRNEKDGGPFGSLDDFYVSGGSRGSDEKGRSNLDFKRCTEGALAPARRSSINKVKECFETQSINPNNQLGSGTNDACRSLGHLNGPTNEGKLRKVKLIVGGVTRTIHAKSTFDIASGEPSSFKSYYSSDSPESQQKLSNQGTVNDGQASSKKVNGLQGVPWKNFTGGSFSLRKDTSSKAKMPESKTKHVHKRHVWDKALDDSDEDVEIQYLEKLKHSRKSGAYSTEFLDDEEEGSRKQRRISSVLKSRISDVGYGEGNCFSLKTERYHKQSRSVVASGSDAEYEEEMASSDSEPEAGRKKQRKEPVDSSNENKREISITTRQRALKSSKDMLAGGTGVNPIEFPNGLPPAPRKQKEIVSEVEKQLKKAEAAQRRRMQAERAAKESEAAAIRKILGQDSNMKKREDRTKKRRDEIAQDKAANSMVLSSNSIRWIMGPSGTVVVFPKEMDLPSIFDSKPCSYPPPRETCAGPSCTNTYKYRDSKSKLPLCSLLCYKAIHEQKQPVSTF</sequence>
<dbReference type="GO" id="GO:0031011">
    <property type="term" value="C:Ino80 complex"/>
    <property type="evidence" value="ECO:0007669"/>
    <property type="project" value="InterPro"/>
</dbReference>
<protein>
    <recommendedName>
        <fullName evidence="3">INO80 complex subunit B-like conserved region domain-containing protein</fullName>
    </recommendedName>
</protein>
<dbReference type="InterPro" id="IPR007529">
    <property type="entry name" value="Znf_HIT"/>
</dbReference>
<dbReference type="InterPro" id="IPR029523">
    <property type="entry name" value="INO80B/Ies2"/>
</dbReference>
<evidence type="ECO:0000259" key="3">
    <source>
        <dbReference type="SMART" id="SM01406"/>
    </source>
</evidence>
<dbReference type="Pfam" id="PF04795">
    <property type="entry name" value="PAPA-1"/>
    <property type="match status" value="1"/>
</dbReference>
<dbReference type="EMBL" id="JBBNAE010000003">
    <property type="protein sequence ID" value="KAK9136686.1"/>
    <property type="molecule type" value="Genomic_DNA"/>
</dbReference>
<feature type="region of interest" description="Disordered" evidence="2">
    <location>
        <begin position="483"/>
        <end position="507"/>
    </location>
</feature>
<gene>
    <name evidence="4" type="ORF">Sjap_007280</name>
</gene>
<feature type="compositionally biased region" description="Acidic residues" evidence="2">
    <location>
        <begin position="373"/>
        <end position="386"/>
    </location>
</feature>
<feature type="compositionally biased region" description="Basic and acidic residues" evidence="2">
    <location>
        <begin position="491"/>
        <end position="507"/>
    </location>
</feature>
<name>A0AAP0JMA6_9MAGN</name>
<feature type="compositionally biased region" description="Polar residues" evidence="2">
    <location>
        <begin position="38"/>
        <end position="62"/>
    </location>
</feature>
<feature type="compositionally biased region" description="Basic and acidic residues" evidence="2">
    <location>
        <begin position="90"/>
        <end position="99"/>
    </location>
</feature>
<feature type="region of interest" description="Disordered" evidence="2">
    <location>
        <begin position="360"/>
        <end position="448"/>
    </location>
</feature>
<feature type="region of interest" description="Disordered" evidence="2">
    <location>
        <begin position="212"/>
        <end position="282"/>
    </location>
</feature>
<feature type="compositionally biased region" description="Low complexity" evidence="2">
    <location>
        <begin position="212"/>
        <end position="225"/>
    </location>
</feature>
<dbReference type="CDD" id="cd23021">
    <property type="entry name" value="zf-HIT_IN80B"/>
    <property type="match status" value="1"/>
</dbReference>
<dbReference type="AlphaFoldDB" id="A0AAP0JMA6"/>
<dbReference type="CDD" id="cd22249">
    <property type="entry name" value="UDM1_RNF168_RNF169-like"/>
    <property type="match status" value="1"/>
</dbReference>
<dbReference type="SMART" id="SM01406">
    <property type="entry name" value="PAPA-1"/>
    <property type="match status" value="1"/>
</dbReference>
<feature type="region of interest" description="Disordered" evidence="2">
    <location>
        <begin position="18"/>
        <end position="124"/>
    </location>
</feature>
<proteinExistence type="predicted"/>
<comment type="caution">
    <text evidence="4">The sequence shown here is derived from an EMBL/GenBank/DDBJ whole genome shotgun (WGS) entry which is preliminary data.</text>
</comment>
<evidence type="ECO:0000256" key="1">
    <source>
        <dbReference type="SAM" id="Coils"/>
    </source>
</evidence>